<name>A0A918N194_9BURK</name>
<gene>
    <name evidence="2" type="ORF">GCM10011450_24200</name>
</gene>
<dbReference type="SUPFAM" id="SSF53756">
    <property type="entry name" value="UDP-Glycosyltransferase/glycogen phosphorylase"/>
    <property type="match status" value="1"/>
</dbReference>
<keyword evidence="3" id="KW-1185">Reference proteome</keyword>
<comment type="caution">
    <text evidence="2">The sequence shown here is derived from an EMBL/GenBank/DDBJ whole genome shotgun (WGS) entry which is preliminary data.</text>
</comment>
<dbReference type="GO" id="GO:0016757">
    <property type="term" value="F:glycosyltransferase activity"/>
    <property type="evidence" value="ECO:0007669"/>
    <property type="project" value="InterPro"/>
</dbReference>
<dbReference type="RefSeq" id="WP_189385766.1">
    <property type="nucleotide sequence ID" value="NZ_BAABFY010000046.1"/>
</dbReference>
<evidence type="ECO:0000259" key="1">
    <source>
        <dbReference type="Pfam" id="PF13477"/>
    </source>
</evidence>
<dbReference type="Proteomes" id="UP000608345">
    <property type="component" value="Unassembled WGS sequence"/>
</dbReference>
<feature type="domain" description="Glycosyltransferase subfamily 4-like N-terminal" evidence="1">
    <location>
        <begin position="20"/>
        <end position="159"/>
    </location>
</feature>
<keyword evidence="2" id="KW-0808">Transferase</keyword>
<sequence length="383" mass="42656">MSFLLIASYPDSLIKFRGPLIDALSQKGLQVHVAVPNIANNNILKNELESKGIIVHDIPLRRTGMNPLADMITLVHLLKLILRIKPEYVLGYTIKPVIYGSMASWLAKVPNRFALITGLGYAFQGQQDSTSTKRGLTRQLVQRLYSLALGRTHKVFFQNPDDLALFKKLKILKPSTPTFVVNGSGVNISEYEVVPLPLQPRFLLIARLLGDKGVREYAQAAKRIKSTHPEVNFDLVGWIDENPDAIKQQDLDTWIGEGTLNYLGKLADVRPALSNCSVYVLPSYREGTPRTVLEAMSMGRTIITTDAPGCRETVIDNDNGFLVPVKSVEALVVAMKNLIDNPDLIKKMGQRSREIAEEKYDVHKVNDSMLKAMGISESTNRYA</sequence>
<dbReference type="CDD" id="cd03808">
    <property type="entry name" value="GT4_CapM-like"/>
    <property type="match status" value="1"/>
</dbReference>
<dbReference type="PANTHER" id="PTHR12526">
    <property type="entry name" value="GLYCOSYLTRANSFERASE"/>
    <property type="match status" value="1"/>
</dbReference>
<reference evidence="2" key="1">
    <citation type="journal article" date="2014" name="Int. J. Syst. Evol. Microbiol.">
        <title>Complete genome sequence of Corynebacterium casei LMG S-19264T (=DSM 44701T), isolated from a smear-ripened cheese.</title>
        <authorList>
            <consortium name="US DOE Joint Genome Institute (JGI-PGF)"/>
            <person name="Walter F."/>
            <person name="Albersmeier A."/>
            <person name="Kalinowski J."/>
            <person name="Ruckert C."/>
        </authorList>
    </citation>
    <scope>NUCLEOTIDE SEQUENCE</scope>
    <source>
        <strain evidence="2">KCTC 23732</strain>
    </source>
</reference>
<dbReference type="Pfam" id="PF13692">
    <property type="entry name" value="Glyco_trans_1_4"/>
    <property type="match status" value="1"/>
</dbReference>
<dbReference type="Gene3D" id="3.40.50.2000">
    <property type="entry name" value="Glycogen Phosphorylase B"/>
    <property type="match status" value="2"/>
</dbReference>
<dbReference type="EMBL" id="BMYS01000020">
    <property type="protein sequence ID" value="GGW93344.1"/>
    <property type="molecule type" value="Genomic_DNA"/>
</dbReference>
<dbReference type="InterPro" id="IPR028098">
    <property type="entry name" value="Glyco_trans_4-like_N"/>
</dbReference>
<accession>A0A918N194</accession>
<proteinExistence type="predicted"/>
<protein>
    <submittedName>
        <fullName evidence="2">Glycosyl transferase</fullName>
    </submittedName>
</protein>
<reference evidence="2" key="2">
    <citation type="submission" date="2020-09" db="EMBL/GenBank/DDBJ databases">
        <authorList>
            <person name="Sun Q."/>
            <person name="Kim S."/>
        </authorList>
    </citation>
    <scope>NUCLEOTIDE SEQUENCE</scope>
    <source>
        <strain evidence="2">KCTC 23732</strain>
    </source>
</reference>
<dbReference type="PANTHER" id="PTHR12526:SF638">
    <property type="entry name" value="SPORE COAT PROTEIN SA"/>
    <property type="match status" value="1"/>
</dbReference>
<evidence type="ECO:0000313" key="2">
    <source>
        <dbReference type="EMBL" id="GGW93344.1"/>
    </source>
</evidence>
<dbReference type="AlphaFoldDB" id="A0A918N194"/>
<dbReference type="Pfam" id="PF13477">
    <property type="entry name" value="Glyco_trans_4_2"/>
    <property type="match status" value="1"/>
</dbReference>
<evidence type="ECO:0000313" key="3">
    <source>
        <dbReference type="Proteomes" id="UP000608345"/>
    </source>
</evidence>
<organism evidence="2 3">
    <name type="scientific">Advenella faeciporci</name>
    <dbReference type="NCBI Taxonomy" id="797535"/>
    <lineage>
        <taxon>Bacteria</taxon>
        <taxon>Pseudomonadati</taxon>
        <taxon>Pseudomonadota</taxon>
        <taxon>Betaproteobacteria</taxon>
        <taxon>Burkholderiales</taxon>
        <taxon>Alcaligenaceae</taxon>
    </lineage>
</organism>